<dbReference type="SUPFAM" id="SSF48452">
    <property type="entry name" value="TPR-like"/>
    <property type="match status" value="1"/>
</dbReference>
<protein>
    <recommendedName>
        <fullName evidence="3">Tetratricopeptide repeat protein</fullName>
    </recommendedName>
</protein>
<dbReference type="EMBL" id="CP104013">
    <property type="protein sequence ID" value="UYP44928.1"/>
    <property type="molecule type" value="Genomic_DNA"/>
</dbReference>
<dbReference type="InterPro" id="IPR011990">
    <property type="entry name" value="TPR-like_helical_dom_sf"/>
</dbReference>
<gene>
    <name evidence="1" type="ORF">NEF87_001213</name>
</gene>
<proteinExistence type="predicted"/>
<name>A0ABY6HNP1_9ARCH</name>
<dbReference type="Gene3D" id="1.25.40.10">
    <property type="entry name" value="Tetratricopeptide repeat domain"/>
    <property type="match status" value="1"/>
</dbReference>
<evidence type="ECO:0000313" key="2">
    <source>
        <dbReference type="Proteomes" id="UP001208689"/>
    </source>
</evidence>
<reference evidence="1" key="1">
    <citation type="submission" date="2022-09" db="EMBL/GenBank/DDBJ databases">
        <title>Actin cytoskeleton and complex cell architecture in an #Asgard archaeon.</title>
        <authorList>
            <person name="Ponce Toledo R.I."/>
            <person name="Schleper C."/>
            <person name="Rodrigues Oliveira T."/>
            <person name="Wollweber F."/>
            <person name="Xu J."/>
            <person name="Rittmann S."/>
            <person name="Klingl A."/>
            <person name="Pilhofer M."/>
        </authorList>
    </citation>
    <scope>NUCLEOTIDE SEQUENCE</scope>
    <source>
        <strain evidence="1">B-35</strain>
    </source>
</reference>
<sequence length="557" mass="64505">MLNIMKEEHQYNNQDEFITYTKLALDEIQQSESKSERDIKLYDLMAYLISSSNDIAQDGDYYEAAGRLYSAAYYLEEFYVKNARKIYIKSIKFYDNYFHQVVIKGGVKEAANVALKIANIYRNKLKDRNNEENYIRKAIGLISNQIIILQNVGSPRDLCGRYLTLSILFTQLKDWSNVVISAQSAIEVGKLISDYSIISNAYHTIADAYEKLHGVSKSHEILLEAISYFIDVAEFHEVQSQNLHLSQLYQIIKTLYKKLNDFPHFQQYSRKEAGVYINLAKSGIKGNISKNQIGSYYRGAGLCYRETLNNYLDSASCFFIAGNYYHKAKKNLSAATNYEDAARMFEYLKNYRKAQELFQKAGKFYYKAGNSKSSIINYIAAYQMCEIGKFKCNDLLHLLLKVLEMQIEVDQSDQNYFSAASLSLEKLNYMHKLNLLSKKELDDNFREILSFYLQIFHNFDKIAAFNMKGYILVLICVLSHVLDQKELRDEVKTKLVGMTDQIEFKFVDFASLFIQIYPNSFKSNLILMQSKFSTILTDDDFSELRALVEILSKVQSF</sequence>
<evidence type="ECO:0000313" key="1">
    <source>
        <dbReference type="EMBL" id="UYP44928.1"/>
    </source>
</evidence>
<accession>A0ABY6HNP1</accession>
<keyword evidence="2" id="KW-1185">Reference proteome</keyword>
<organism evidence="1 2">
    <name type="scientific">Candidatus Lokiarchaeum ossiferum</name>
    <dbReference type="NCBI Taxonomy" id="2951803"/>
    <lineage>
        <taxon>Archaea</taxon>
        <taxon>Promethearchaeati</taxon>
        <taxon>Promethearchaeota</taxon>
        <taxon>Promethearchaeia</taxon>
        <taxon>Promethearchaeales</taxon>
        <taxon>Promethearchaeaceae</taxon>
        <taxon>Candidatus Lokiarchaeum</taxon>
    </lineage>
</organism>
<evidence type="ECO:0008006" key="3">
    <source>
        <dbReference type="Google" id="ProtNLM"/>
    </source>
</evidence>
<dbReference type="Proteomes" id="UP001208689">
    <property type="component" value="Chromosome"/>
</dbReference>